<dbReference type="Proteomes" id="UP001168098">
    <property type="component" value="Unassembled WGS sequence"/>
</dbReference>
<dbReference type="InterPro" id="IPR013103">
    <property type="entry name" value="RVT_2"/>
</dbReference>
<dbReference type="Pfam" id="PF25597">
    <property type="entry name" value="SH3_retrovirus"/>
    <property type="match status" value="1"/>
</dbReference>
<sequence>MKNQAELFFIFQKFYAEIQTQFNVSIRVLRSDNAREYFSTPFTFFMSQHGILHQSSCAHTPQQNGVAERKNRHFVETARTLLLHSHVPFRFWGDAVLTTCYLINRMPSSILHDQIPHSLLFPTQPLYFLPFRVFGCTCFVHTLTPGQDKLSAKATKCIFLGYSQLQKGHRCYSPDTHRYFLSVDVTFFEDSPFFLSSESLPIFEVLPLPYISPPSDALSRPLQVYHRRHRAVAPPLSSAEVPDDSPPVPPISPTPTLSSTDHFYHRLSSSYSAFVCTLFSVSLPKSTSEALSHPGWRQAVVDEMATLHSNGTRDLVSLPPGKSTVGCRWVYTVTVDPDGQVDRLKARLVAKGYTQIHGCDYGDTFSPVAKITSPLYQLDIKNAFLHGELLEEVYMEQPPGFVAQGEFGLVCKLSRSLYGLKQSPRAWFGRFSSVVQEFGMLQSEADHSVFYHYNSSSQCIYLVVYVDDIVITGSDKEGIQRLKQHLFNHFQTKDLGKLKYFLGLEIAQSSSGVVMSQRKYALDILEETGMLECKPVDTPMDPNVKLVPGQGEPLRDLGRYQRLVGKLNYLTITRLDISFPVSLVSQFLQSPCDNHWDAVIRILRYIKGTPSQGMLYEDRGHTQIVGYTDADWAGLPSDRRSN</sequence>
<dbReference type="InterPro" id="IPR043502">
    <property type="entry name" value="DNA/RNA_pol_sf"/>
</dbReference>
<feature type="domain" description="Integrase catalytic" evidence="3">
    <location>
        <begin position="1"/>
        <end position="124"/>
    </location>
</feature>
<dbReference type="GO" id="GO:0003676">
    <property type="term" value="F:nucleic acid binding"/>
    <property type="evidence" value="ECO:0007669"/>
    <property type="project" value="InterPro"/>
</dbReference>
<dbReference type="InterPro" id="IPR039537">
    <property type="entry name" value="Retrotran_Ty1/copia-like"/>
</dbReference>
<dbReference type="EMBL" id="JARBHA010000009">
    <property type="protein sequence ID" value="KAJ9692998.1"/>
    <property type="molecule type" value="Genomic_DNA"/>
</dbReference>
<evidence type="ECO:0000313" key="4">
    <source>
        <dbReference type="EMBL" id="KAJ9692998.1"/>
    </source>
</evidence>
<name>A0AA38ZRD3_VITRO</name>
<accession>A0AA38ZRD3</accession>
<dbReference type="AlphaFoldDB" id="A0AA38ZRD3"/>
<organism evidence="4 5">
    <name type="scientific">Vitis rotundifolia</name>
    <name type="common">Muscadine grape</name>
    <dbReference type="NCBI Taxonomy" id="103349"/>
    <lineage>
        <taxon>Eukaryota</taxon>
        <taxon>Viridiplantae</taxon>
        <taxon>Streptophyta</taxon>
        <taxon>Embryophyta</taxon>
        <taxon>Tracheophyta</taxon>
        <taxon>Spermatophyta</taxon>
        <taxon>Magnoliopsida</taxon>
        <taxon>eudicotyledons</taxon>
        <taxon>Gunneridae</taxon>
        <taxon>Pentapetalae</taxon>
        <taxon>rosids</taxon>
        <taxon>Vitales</taxon>
        <taxon>Vitaceae</taxon>
        <taxon>Viteae</taxon>
        <taxon>Vitis</taxon>
    </lineage>
</organism>
<evidence type="ECO:0000259" key="3">
    <source>
        <dbReference type="PROSITE" id="PS50994"/>
    </source>
</evidence>
<dbReference type="InterPro" id="IPR001584">
    <property type="entry name" value="Integrase_cat-core"/>
</dbReference>
<keyword evidence="1" id="KW-0479">Metal-binding</keyword>
<dbReference type="GO" id="GO:0016787">
    <property type="term" value="F:hydrolase activity"/>
    <property type="evidence" value="ECO:0007669"/>
    <property type="project" value="UniProtKB-KW"/>
</dbReference>
<dbReference type="GO" id="GO:0046872">
    <property type="term" value="F:metal ion binding"/>
    <property type="evidence" value="ECO:0007669"/>
    <property type="project" value="UniProtKB-KW"/>
</dbReference>
<keyword evidence="2" id="KW-0378">Hydrolase</keyword>
<dbReference type="InterPro" id="IPR057670">
    <property type="entry name" value="SH3_retrovirus"/>
</dbReference>
<dbReference type="Pfam" id="PF07727">
    <property type="entry name" value="RVT_2"/>
    <property type="match status" value="1"/>
</dbReference>
<evidence type="ECO:0000256" key="1">
    <source>
        <dbReference type="ARBA" id="ARBA00022723"/>
    </source>
</evidence>
<dbReference type="FunFam" id="3.30.420.10:FF:000438">
    <property type="match status" value="1"/>
</dbReference>
<dbReference type="InterPro" id="IPR036397">
    <property type="entry name" value="RNaseH_sf"/>
</dbReference>
<dbReference type="InterPro" id="IPR012337">
    <property type="entry name" value="RNaseH-like_sf"/>
</dbReference>
<dbReference type="Gene3D" id="3.30.420.10">
    <property type="entry name" value="Ribonuclease H-like superfamily/Ribonuclease H"/>
    <property type="match status" value="1"/>
</dbReference>
<reference evidence="4 5" key="1">
    <citation type="journal article" date="2023" name="BMC Biotechnol.">
        <title>Vitis rotundifolia cv Carlos genome sequencing.</title>
        <authorList>
            <person name="Huff M."/>
            <person name="Hulse-Kemp A."/>
            <person name="Scheffler B."/>
            <person name="Youngblood R."/>
            <person name="Simpson S."/>
            <person name="Babiker E."/>
            <person name="Staton M."/>
        </authorList>
    </citation>
    <scope>NUCLEOTIDE SEQUENCE [LARGE SCALE GENOMIC DNA]</scope>
    <source>
        <tissue evidence="4">Leaf</tissue>
    </source>
</reference>
<dbReference type="GO" id="GO:0015074">
    <property type="term" value="P:DNA integration"/>
    <property type="evidence" value="ECO:0007669"/>
    <property type="project" value="InterPro"/>
</dbReference>
<proteinExistence type="predicted"/>
<evidence type="ECO:0000313" key="5">
    <source>
        <dbReference type="Proteomes" id="UP001168098"/>
    </source>
</evidence>
<comment type="caution">
    <text evidence="4">The sequence shown here is derived from an EMBL/GenBank/DDBJ whole genome shotgun (WGS) entry which is preliminary data.</text>
</comment>
<dbReference type="PANTHER" id="PTHR42648:SF28">
    <property type="entry name" value="TRANSPOSON-ENCODED PROTEIN WITH RIBONUCLEASE H-LIKE AND RETROVIRUS ZINC FINGER-LIKE DOMAINS"/>
    <property type="match status" value="1"/>
</dbReference>
<dbReference type="SUPFAM" id="SSF56672">
    <property type="entry name" value="DNA/RNA polymerases"/>
    <property type="match status" value="1"/>
</dbReference>
<protein>
    <recommendedName>
        <fullName evidence="3">Integrase catalytic domain-containing protein</fullName>
    </recommendedName>
</protein>
<keyword evidence="5" id="KW-1185">Reference proteome</keyword>
<dbReference type="PANTHER" id="PTHR42648">
    <property type="entry name" value="TRANSPOSASE, PUTATIVE-RELATED"/>
    <property type="match status" value="1"/>
</dbReference>
<gene>
    <name evidence="4" type="ORF">PVL29_011913</name>
</gene>
<dbReference type="SUPFAM" id="SSF53098">
    <property type="entry name" value="Ribonuclease H-like"/>
    <property type="match status" value="1"/>
</dbReference>
<evidence type="ECO:0000256" key="2">
    <source>
        <dbReference type="ARBA" id="ARBA00022801"/>
    </source>
</evidence>
<dbReference type="PROSITE" id="PS50994">
    <property type="entry name" value="INTEGRASE"/>
    <property type="match status" value="1"/>
</dbReference>